<dbReference type="RefSeq" id="WP_059435381.1">
    <property type="nucleotide sequence ID" value="NZ_FAVB01000005.1"/>
</dbReference>
<evidence type="ECO:0000313" key="3">
    <source>
        <dbReference type="Proteomes" id="UP000052237"/>
    </source>
</evidence>
<feature type="compositionally biased region" description="Polar residues" evidence="1">
    <location>
        <begin position="24"/>
        <end position="38"/>
    </location>
</feature>
<feature type="compositionally biased region" description="Basic and acidic residues" evidence="1">
    <location>
        <begin position="1"/>
        <end position="23"/>
    </location>
</feature>
<comment type="caution">
    <text evidence="2">The sequence shown here is derived from an EMBL/GenBank/DDBJ whole genome shotgun (WGS) entry which is preliminary data.</text>
</comment>
<evidence type="ECO:0000313" key="2">
    <source>
        <dbReference type="EMBL" id="CUU87997.1"/>
    </source>
</evidence>
<sequence length="95" mass="10091">MAHFCAEDFKDGRTDTAVAKKSESVSVQHGGSNTTSGDASDERGTGANQSQEYSDSEPDGSSDVSADTDLKDRTNRASIQPSSKRHQGSTSHKKQ</sequence>
<feature type="compositionally biased region" description="Basic residues" evidence="1">
    <location>
        <begin position="83"/>
        <end position="95"/>
    </location>
</feature>
<organism evidence="2 3">
    <name type="scientific">Campylobacter hyointestinalis subsp. hyointestinalis</name>
    <dbReference type="NCBI Taxonomy" id="91352"/>
    <lineage>
        <taxon>Bacteria</taxon>
        <taxon>Pseudomonadati</taxon>
        <taxon>Campylobacterota</taxon>
        <taxon>Epsilonproteobacteria</taxon>
        <taxon>Campylobacterales</taxon>
        <taxon>Campylobacteraceae</taxon>
        <taxon>Campylobacter</taxon>
    </lineage>
</organism>
<proteinExistence type="predicted"/>
<name>A0A0S4SQU6_CAMHY</name>
<keyword evidence="3" id="KW-1185">Reference proteome</keyword>
<reference evidence="2 3" key="1">
    <citation type="submission" date="2015-11" db="EMBL/GenBank/DDBJ databases">
        <authorList>
            <consortium name="Pathogen Informatics"/>
        </authorList>
    </citation>
    <scope>NUCLEOTIDE SEQUENCE [LARGE SCALE GENOMIC DNA]</scope>
    <source>
        <strain evidence="2 3">006A-0059</strain>
    </source>
</reference>
<dbReference type="Proteomes" id="UP000052237">
    <property type="component" value="Unassembled WGS sequence"/>
</dbReference>
<accession>A0A0S4SQU6</accession>
<evidence type="ECO:0000256" key="1">
    <source>
        <dbReference type="SAM" id="MobiDB-lite"/>
    </source>
</evidence>
<dbReference type="AlphaFoldDB" id="A0A0S4SQU6"/>
<feature type="region of interest" description="Disordered" evidence="1">
    <location>
        <begin position="1"/>
        <end position="95"/>
    </location>
</feature>
<protein>
    <submittedName>
        <fullName evidence="2">Uncharacterized protein</fullName>
    </submittedName>
</protein>
<dbReference type="EMBL" id="FAVB01000005">
    <property type="protein sequence ID" value="CUU87997.1"/>
    <property type="molecule type" value="Genomic_DNA"/>
</dbReference>
<gene>
    <name evidence="2" type="ORF">ERS686654_01834</name>
</gene>